<dbReference type="InterPro" id="IPR039425">
    <property type="entry name" value="RNA_pol_sigma-70-like"/>
</dbReference>
<dbReference type="InterPro" id="IPR007627">
    <property type="entry name" value="RNA_pol_sigma70_r2"/>
</dbReference>
<keyword evidence="2" id="KW-0805">Transcription regulation</keyword>
<dbReference type="InterPro" id="IPR014327">
    <property type="entry name" value="RNA_pol_sigma70_bacteroid"/>
</dbReference>
<dbReference type="InterPro" id="IPR014284">
    <property type="entry name" value="RNA_pol_sigma-70_dom"/>
</dbReference>
<feature type="domain" description="HTH luxR-type" evidence="5">
    <location>
        <begin position="147"/>
        <end position="174"/>
    </location>
</feature>
<dbReference type="Pfam" id="PF04542">
    <property type="entry name" value="Sigma70_r2"/>
    <property type="match status" value="1"/>
</dbReference>
<dbReference type="AlphaFoldDB" id="A0A917IVZ8"/>
<keyword evidence="6" id="KW-0240">DNA-directed RNA polymerase</keyword>
<evidence type="ECO:0000313" key="6">
    <source>
        <dbReference type="EMBL" id="GGH64310.1"/>
    </source>
</evidence>
<gene>
    <name evidence="6" type="ORF">GCM10011379_16220</name>
</gene>
<comment type="caution">
    <text evidence="6">The sequence shown here is derived from an EMBL/GenBank/DDBJ whole genome shotgun (WGS) entry which is preliminary data.</text>
</comment>
<dbReference type="GO" id="GO:0000428">
    <property type="term" value="C:DNA-directed RNA polymerase complex"/>
    <property type="evidence" value="ECO:0007669"/>
    <property type="project" value="UniProtKB-KW"/>
</dbReference>
<accession>A0A917IVZ8</accession>
<dbReference type="SUPFAM" id="SSF88659">
    <property type="entry name" value="Sigma3 and sigma4 domains of RNA polymerase sigma factors"/>
    <property type="match status" value="1"/>
</dbReference>
<proteinExistence type="inferred from homology"/>
<dbReference type="InterPro" id="IPR013249">
    <property type="entry name" value="RNA_pol_sigma70_r4_t2"/>
</dbReference>
<organism evidence="6 7">
    <name type="scientific">Filimonas zeae</name>
    <dbReference type="NCBI Taxonomy" id="1737353"/>
    <lineage>
        <taxon>Bacteria</taxon>
        <taxon>Pseudomonadati</taxon>
        <taxon>Bacteroidota</taxon>
        <taxon>Chitinophagia</taxon>
        <taxon>Chitinophagales</taxon>
        <taxon>Chitinophagaceae</taxon>
        <taxon>Filimonas</taxon>
    </lineage>
</organism>
<comment type="similarity">
    <text evidence="1">Belongs to the sigma-70 factor family. ECF subfamily.</text>
</comment>
<dbReference type="InterPro" id="IPR013325">
    <property type="entry name" value="RNA_pol_sigma_r2"/>
</dbReference>
<evidence type="ECO:0000259" key="5">
    <source>
        <dbReference type="PROSITE" id="PS00622"/>
    </source>
</evidence>
<dbReference type="Proteomes" id="UP000627292">
    <property type="component" value="Unassembled WGS sequence"/>
</dbReference>
<name>A0A917IVZ8_9BACT</name>
<keyword evidence="7" id="KW-1185">Reference proteome</keyword>
<dbReference type="Gene3D" id="1.10.1740.10">
    <property type="match status" value="1"/>
</dbReference>
<evidence type="ECO:0000256" key="2">
    <source>
        <dbReference type="ARBA" id="ARBA00023015"/>
    </source>
</evidence>
<dbReference type="NCBIfam" id="TIGR02937">
    <property type="entry name" value="sigma70-ECF"/>
    <property type="match status" value="1"/>
</dbReference>
<reference evidence="6" key="2">
    <citation type="submission" date="2020-09" db="EMBL/GenBank/DDBJ databases">
        <authorList>
            <person name="Sun Q."/>
            <person name="Zhou Y."/>
        </authorList>
    </citation>
    <scope>NUCLEOTIDE SEQUENCE</scope>
    <source>
        <strain evidence="6">CGMCC 1.15290</strain>
    </source>
</reference>
<reference evidence="6" key="1">
    <citation type="journal article" date="2014" name="Int. J. Syst. Evol. Microbiol.">
        <title>Complete genome sequence of Corynebacterium casei LMG S-19264T (=DSM 44701T), isolated from a smear-ripened cheese.</title>
        <authorList>
            <consortium name="US DOE Joint Genome Institute (JGI-PGF)"/>
            <person name="Walter F."/>
            <person name="Albersmeier A."/>
            <person name="Kalinowski J."/>
            <person name="Ruckert C."/>
        </authorList>
    </citation>
    <scope>NUCLEOTIDE SEQUENCE</scope>
    <source>
        <strain evidence="6">CGMCC 1.15290</strain>
    </source>
</reference>
<sequence>MSEPSTYDDYPIVKRLQQNEEAAFTEIYQRYWKLLFSVAANKLTDVFEAEEVVQDVLADLWIRRHTLAIEHSLKSYLAAAVKFKVYTRLAKRYRQAEREAGLTTPEVDHFSPEEQLHYRQLQQELFELAQQLPEKCRLIYQLSREDGLSNREIAEKLSISQKTVETQITRALKKLRSGFKLLLFRYYPA</sequence>
<dbReference type="Pfam" id="PF08281">
    <property type="entry name" value="Sigma70_r4_2"/>
    <property type="match status" value="1"/>
</dbReference>
<dbReference type="SUPFAM" id="SSF88946">
    <property type="entry name" value="Sigma2 domain of RNA polymerase sigma factors"/>
    <property type="match status" value="1"/>
</dbReference>
<dbReference type="RefSeq" id="WP_188951525.1">
    <property type="nucleotide sequence ID" value="NZ_BMIB01000002.1"/>
</dbReference>
<dbReference type="PRINTS" id="PR00038">
    <property type="entry name" value="HTHLUXR"/>
</dbReference>
<dbReference type="InterPro" id="IPR036388">
    <property type="entry name" value="WH-like_DNA-bd_sf"/>
</dbReference>
<evidence type="ECO:0000256" key="4">
    <source>
        <dbReference type="ARBA" id="ARBA00023163"/>
    </source>
</evidence>
<dbReference type="InterPro" id="IPR000792">
    <property type="entry name" value="Tscrpt_reg_LuxR_C"/>
</dbReference>
<dbReference type="GO" id="GO:0006352">
    <property type="term" value="P:DNA-templated transcription initiation"/>
    <property type="evidence" value="ECO:0007669"/>
    <property type="project" value="InterPro"/>
</dbReference>
<evidence type="ECO:0000256" key="1">
    <source>
        <dbReference type="ARBA" id="ARBA00010641"/>
    </source>
</evidence>
<protein>
    <submittedName>
        <fullName evidence="6">DNA-directed RNA polymerase sigma-70 factor</fullName>
    </submittedName>
</protein>
<dbReference type="GO" id="GO:0003677">
    <property type="term" value="F:DNA binding"/>
    <property type="evidence" value="ECO:0007669"/>
    <property type="project" value="InterPro"/>
</dbReference>
<dbReference type="EMBL" id="BMIB01000002">
    <property type="protein sequence ID" value="GGH64310.1"/>
    <property type="molecule type" value="Genomic_DNA"/>
</dbReference>
<keyword evidence="4" id="KW-0804">Transcription</keyword>
<dbReference type="NCBIfam" id="TIGR02985">
    <property type="entry name" value="Sig70_bacteroi1"/>
    <property type="match status" value="1"/>
</dbReference>
<dbReference type="PANTHER" id="PTHR43133:SF46">
    <property type="entry name" value="RNA POLYMERASE SIGMA-70 FACTOR ECF SUBFAMILY"/>
    <property type="match status" value="1"/>
</dbReference>
<dbReference type="SMART" id="SM00421">
    <property type="entry name" value="HTH_LUXR"/>
    <property type="match status" value="1"/>
</dbReference>
<evidence type="ECO:0000313" key="7">
    <source>
        <dbReference type="Proteomes" id="UP000627292"/>
    </source>
</evidence>
<dbReference type="Gene3D" id="1.10.10.10">
    <property type="entry name" value="Winged helix-like DNA-binding domain superfamily/Winged helix DNA-binding domain"/>
    <property type="match status" value="1"/>
</dbReference>
<dbReference type="GO" id="GO:0016987">
    <property type="term" value="F:sigma factor activity"/>
    <property type="evidence" value="ECO:0007669"/>
    <property type="project" value="UniProtKB-KW"/>
</dbReference>
<evidence type="ECO:0000256" key="3">
    <source>
        <dbReference type="ARBA" id="ARBA00023082"/>
    </source>
</evidence>
<keyword evidence="3" id="KW-0731">Sigma factor</keyword>
<dbReference type="PROSITE" id="PS00622">
    <property type="entry name" value="HTH_LUXR_1"/>
    <property type="match status" value="1"/>
</dbReference>
<dbReference type="InterPro" id="IPR013324">
    <property type="entry name" value="RNA_pol_sigma_r3/r4-like"/>
</dbReference>
<dbReference type="CDD" id="cd06171">
    <property type="entry name" value="Sigma70_r4"/>
    <property type="match status" value="1"/>
</dbReference>
<dbReference type="PANTHER" id="PTHR43133">
    <property type="entry name" value="RNA POLYMERASE ECF-TYPE SIGMA FACTO"/>
    <property type="match status" value="1"/>
</dbReference>